<dbReference type="InterPro" id="IPR035849">
    <property type="entry name" value="Fes/Fps/Fer_SH2"/>
</dbReference>
<dbReference type="PROSITE" id="PS00109">
    <property type="entry name" value="PROTEIN_KINASE_TYR"/>
    <property type="match status" value="1"/>
</dbReference>
<evidence type="ECO:0000256" key="14">
    <source>
        <dbReference type="PROSITE-ProRule" id="PRU10141"/>
    </source>
</evidence>
<dbReference type="InterPro" id="IPR016250">
    <property type="entry name" value="Tyr-prot_kinase_Fes/Fps"/>
</dbReference>
<feature type="domain" description="Protein kinase" evidence="17">
    <location>
        <begin position="590"/>
        <end position="839"/>
    </location>
</feature>
<dbReference type="PROSITE" id="PS50001">
    <property type="entry name" value="SH2"/>
    <property type="match status" value="1"/>
</dbReference>
<dbReference type="PROSITE" id="PS50011">
    <property type="entry name" value="PROTEIN_KINASE_DOM"/>
    <property type="match status" value="1"/>
</dbReference>
<dbReference type="SMART" id="SM00219">
    <property type="entry name" value="TyrKc"/>
    <property type="match status" value="1"/>
</dbReference>
<keyword evidence="5 9" id="KW-0067">ATP-binding</keyword>
<keyword evidence="1" id="KW-0597">Phosphoprotein</keyword>
<name>A0A1D2MV78_ORCCI</name>
<evidence type="ECO:0000256" key="4">
    <source>
        <dbReference type="ARBA" id="ARBA00022777"/>
    </source>
</evidence>
<evidence type="ECO:0000256" key="9">
    <source>
        <dbReference type="PIRNR" id="PIRNR000632"/>
    </source>
</evidence>
<dbReference type="SUPFAM" id="SSF55550">
    <property type="entry name" value="SH2 domain"/>
    <property type="match status" value="1"/>
</dbReference>
<dbReference type="GO" id="GO:0005524">
    <property type="term" value="F:ATP binding"/>
    <property type="evidence" value="ECO:0007669"/>
    <property type="project" value="UniProtKB-UniRule"/>
</dbReference>
<feature type="active site" description="Proton acceptor" evidence="10">
    <location>
        <position position="710"/>
    </location>
</feature>
<comment type="caution">
    <text evidence="19">The sequence shown here is derived from an EMBL/GenBank/DDBJ whole genome shotgun (WGS) entry which is preliminary data.</text>
</comment>
<dbReference type="InterPro" id="IPR017441">
    <property type="entry name" value="Protein_kinase_ATP_BS"/>
</dbReference>
<proteinExistence type="inferred from homology"/>
<dbReference type="STRING" id="48709.A0A1D2MV78"/>
<dbReference type="GO" id="GO:0004715">
    <property type="term" value="F:non-membrane spanning protein tyrosine kinase activity"/>
    <property type="evidence" value="ECO:0007669"/>
    <property type="project" value="UniProtKB-EC"/>
</dbReference>
<evidence type="ECO:0000313" key="19">
    <source>
        <dbReference type="EMBL" id="ODM96999.1"/>
    </source>
</evidence>
<dbReference type="Pfam" id="PF07714">
    <property type="entry name" value="PK_Tyr_Ser-Thr"/>
    <property type="match status" value="1"/>
</dbReference>
<keyword evidence="7 9" id="KW-0829">Tyrosine-protein kinase</keyword>
<dbReference type="InterPro" id="IPR008266">
    <property type="entry name" value="Tyr_kinase_AS"/>
</dbReference>
<dbReference type="SUPFAM" id="SSF56112">
    <property type="entry name" value="Protein kinase-like (PK-like)"/>
    <property type="match status" value="1"/>
</dbReference>
<dbReference type="Gene3D" id="1.20.1270.60">
    <property type="entry name" value="Arfaptin homology (AH) domain/BAR domain"/>
    <property type="match status" value="1"/>
</dbReference>
<evidence type="ECO:0000256" key="11">
    <source>
        <dbReference type="PIRSR" id="PIRSR000632-2"/>
    </source>
</evidence>
<dbReference type="InterPro" id="IPR036860">
    <property type="entry name" value="SH2_dom_sf"/>
</dbReference>
<dbReference type="FunFam" id="3.30.200.20:FF:000089">
    <property type="entry name" value="Tyrosine-protein kinase"/>
    <property type="match status" value="1"/>
</dbReference>
<feature type="domain" description="F-BAR" evidence="18">
    <location>
        <begin position="28"/>
        <end position="301"/>
    </location>
</feature>
<dbReference type="PROSITE" id="PS00107">
    <property type="entry name" value="PROTEIN_KINASE_ATP"/>
    <property type="match status" value="1"/>
</dbReference>
<gene>
    <name evidence="19" type="ORF">Ocin01_09680</name>
</gene>
<dbReference type="GO" id="GO:0002009">
    <property type="term" value="P:morphogenesis of an epithelium"/>
    <property type="evidence" value="ECO:0007669"/>
    <property type="project" value="UniProtKB-ARBA"/>
</dbReference>
<evidence type="ECO:0000256" key="12">
    <source>
        <dbReference type="PROSITE-ProRule" id="PRU00191"/>
    </source>
</evidence>
<dbReference type="InterPro" id="IPR011009">
    <property type="entry name" value="Kinase-like_dom_sf"/>
</dbReference>
<evidence type="ECO:0000256" key="15">
    <source>
        <dbReference type="SAM" id="MobiDB-lite"/>
    </source>
</evidence>
<feature type="binding site" evidence="11">
    <location>
        <begin position="596"/>
        <end position="604"/>
    </location>
    <ligand>
        <name>ATP</name>
        <dbReference type="ChEBI" id="CHEBI:30616"/>
    </ligand>
</feature>
<dbReference type="OrthoDB" id="546826at2759"/>
<organism evidence="19 20">
    <name type="scientific">Orchesella cincta</name>
    <name type="common">Springtail</name>
    <name type="synonym">Podura cincta</name>
    <dbReference type="NCBI Taxonomy" id="48709"/>
    <lineage>
        <taxon>Eukaryota</taxon>
        <taxon>Metazoa</taxon>
        <taxon>Ecdysozoa</taxon>
        <taxon>Arthropoda</taxon>
        <taxon>Hexapoda</taxon>
        <taxon>Collembola</taxon>
        <taxon>Entomobryomorpha</taxon>
        <taxon>Entomobryoidea</taxon>
        <taxon>Orchesellidae</taxon>
        <taxon>Orchesellinae</taxon>
        <taxon>Orchesella</taxon>
    </lineage>
</organism>
<dbReference type="PRINTS" id="PR00109">
    <property type="entry name" value="TYRKINASE"/>
</dbReference>
<evidence type="ECO:0000259" key="17">
    <source>
        <dbReference type="PROSITE" id="PS50011"/>
    </source>
</evidence>
<evidence type="ECO:0000256" key="3">
    <source>
        <dbReference type="ARBA" id="ARBA00022741"/>
    </source>
</evidence>
<dbReference type="InterPro" id="IPR001245">
    <property type="entry name" value="Ser-Thr/Tyr_kinase_cat_dom"/>
</dbReference>
<evidence type="ECO:0000256" key="10">
    <source>
        <dbReference type="PIRSR" id="PIRSR000632-1"/>
    </source>
</evidence>
<evidence type="ECO:0000256" key="6">
    <source>
        <dbReference type="ARBA" id="ARBA00023054"/>
    </source>
</evidence>
<evidence type="ECO:0000256" key="7">
    <source>
        <dbReference type="ARBA" id="ARBA00023137"/>
    </source>
</evidence>
<feature type="region of interest" description="Disordered" evidence="15">
    <location>
        <begin position="1"/>
        <end position="20"/>
    </location>
</feature>
<evidence type="ECO:0000313" key="20">
    <source>
        <dbReference type="Proteomes" id="UP000094527"/>
    </source>
</evidence>
<evidence type="ECO:0000259" key="16">
    <source>
        <dbReference type="PROSITE" id="PS50001"/>
    </source>
</evidence>
<protein>
    <recommendedName>
        <fullName evidence="9">Tyrosine-protein kinase</fullName>
        <ecNumber evidence="9">2.7.10.2</ecNumber>
    </recommendedName>
</protein>
<evidence type="ECO:0000256" key="1">
    <source>
        <dbReference type="ARBA" id="ARBA00022553"/>
    </source>
</evidence>
<evidence type="ECO:0000256" key="8">
    <source>
        <dbReference type="ARBA" id="ARBA00051245"/>
    </source>
</evidence>
<sequence>MTSNNIISQAQQQNAVTTMTASPHPVVMSFPQHLQSEGGQKAIMARLESEIRVLENLKKFLHAQIKAGREYSVALGNASSSAMKNLTDSSHASEPTTDSVVTKVCLHILEEVQSAATTVKENSEFLHATTMVQLTELIQEKKSLLKLSREEYDKIKGKLDQYHETVNKFRDVYLKCFHSYESARTKYEEHCAKGSLKGRPGRRSDETREKFFRARKRLNIAHADYLLQIHEATEYDRDLRTILLPGLLQIQQNWCEKQIKKWRDILDQIWSNSPPLASIQGKLQEFEFAKEYLELITKHKTTPMQPTSFKFEPAVFTNQPFAQAVVIVDSTTVDSLRNRLTEIEKRLKNSETSQKDRSEHISKLKPSLLADMKGAELCMVKCETDRLRTMKNYADNLFKIRISDTASQVSQNNLDETISLISEQSISVKKGASRLATFFRNRGKKSVSFDESSSVIIHSSNSVGDQADTISITTIDRNMNALLDEDWFHGVLPREDVVRLLRTDGDFLVRETMKNDERQIVLSVFWNGPKHFIVQTTPDGLFRFEGPIFPTVKELIDEYVRAKLSITSRSGAVIKKPVKRENWELNNDDVKLIEKIGRGNFGDVYKASLNGSLVAVKTCKVNLPDEQKKKFLQEGRILKQYSHPNIVSFVGICVQKQPIMIVMELVPGGSLLTHLKNKGVQLVVRQLTKMCVDAAAGMKYLEEKHCIHRDLAARNCLLDEKNSVKISDFGMSREEQEYVVSDGLKQIPIKWTSPEALNYGKYTSLSDVWSYGILMFEIFSRGQTPYLGMSNTKSREMVESGYRMPAPDRTPDVIYQLMTRCWQYDPEQRPRFSEIHSELEIILNSDLI</sequence>
<keyword evidence="20" id="KW-1185">Reference proteome</keyword>
<dbReference type="InterPro" id="IPR000980">
    <property type="entry name" value="SH2"/>
</dbReference>
<dbReference type="InterPro" id="IPR031160">
    <property type="entry name" value="F_BAR_dom"/>
</dbReference>
<dbReference type="AlphaFoldDB" id="A0A1D2MV78"/>
<dbReference type="InterPro" id="IPR027267">
    <property type="entry name" value="AH/BAR_dom_sf"/>
</dbReference>
<dbReference type="Proteomes" id="UP000094527">
    <property type="component" value="Unassembled WGS sequence"/>
</dbReference>
<evidence type="ECO:0000256" key="2">
    <source>
        <dbReference type="ARBA" id="ARBA00022679"/>
    </source>
</evidence>
<dbReference type="Gene3D" id="1.10.510.10">
    <property type="entry name" value="Transferase(Phosphotransferase) domain 1"/>
    <property type="match status" value="1"/>
</dbReference>
<dbReference type="SMART" id="SM00252">
    <property type="entry name" value="SH2"/>
    <property type="match status" value="1"/>
</dbReference>
<dbReference type="InterPro" id="IPR050198">
    <property type="entry name" value="Non-receptor_tyrosine_kinases"/>
</dbReference>
<evidence type="ECO:0000256" key="13">
    <source>
        <dbReference type="PROSITE-ProRule" id="PRU01077"/>
    </source>
</evidence>
<dbReference type="CDD" id="cd10361">
    <property type="entry name" value="SH2_Fps_family"/>
    <property type="match status" value="1"/>
</dbReference>
<dbReference type="FunFam" id="3.30.505.10:FF:000051">
    <property type="entry name" value="Tyrosine-protein kinase"/>
    <property type="match status" value="1"/>
</dbReference>
<dbReference type="EC" id="2.7.10.2" evidence="9"/>
<feature type="binding site" evidence="11 14">
    <location>
        <position position="617"/>
    </location>
    <ligand>
        <name>ATP</name>
        <dbReference type="ChEBI" id="CHEBI:30616"/>
    </ligand>
</feature>
<dbReference type="OMA" id="VGICVQK"/>
<dbReference type="Gene3D" id="3.30.505.10">
    <property type="entry name" value="SH2 domain"/>
    <property type="match status" value="1"/>
</dbReference>
<keyword evidence="6 13" id="KW-0175">Coiled coil</keyword>
<dbReference type="PIRSF" id="PIRSF000632">
    <property type="entry name" value="TyrPK_fps"/>
    <property type="match status" value="1"/>
</dbReference>
<dbReference type="InterPro" id="IPR000719">
    <property type="entry name" value="Prot_kinase_dom"/>
</dbReference>
<dbReference type="InterPro" id="IPR020635">
    <property type="entry name" value="Tyr_kinase_cat_dom"/>
</dbReference>
<dbReference type="PANTHER" id="PTHR24418">
    <property type="entry name" value="TYROSINE-PROTEIN KINASE"/>
    <property type="match status" value="1"/>
</dbReference>
<dbReference type="FunFam" id="1.10.510.10:FF:000212">
    <property type="entry name" value="Tyrosine-protein kinase"/>
    <property type="match status" value="1"/>
</dbReference>
<keyword evidence="2 9" id="KW-0808">Transferase</keyword>
<dbReference type="Pfam" id="PF00017">
    <property type="entry name" value="SH2"/>
    <property type="match status" value="1"/>
</dbReference>
<accession>A0A1D2MV78</accession>
<dbReference type="PROSITE" id="PS51741">
    <property type="entry name" value="F_BAR"/>
    <property type="match status" value="1"/>
</dbReference>
<evidence type="ECO:0000259" key="18">
    <source>
        <dbReference type="PROSITE" id="PS51741"/>
    </source>
</evidence>
<dbReference type="SUPFAM" id="SSF103657">
    <property type="entry name" value="BAR/IMD domain-like"/>
    <property type="match status" value="1"/>
</dbReference>
<comment type="similarity">
    <text evidence="9">Belongs to the protein kinase superfamily. Tyr protein kinase family. Fes/fps subfamily.</text>
</comment>
<feature type="domain" description="SH2" evidence="16">
    <location>
        <begin position="487"/>
        <end position="578"/>
    </location>
</feature>
<comment type="catalytic activity">
    <reaction evidence="8 9">
        <text>L-tyrosyl-[protein] + ATP = O-phospho-L-tyrosyl-[protein] + ADP + H(+)</text>
        <dbReference type="Rhea" id="RHEA:10596"/>
        <dbReference type="Rhea" id="RHEA-COMP:10136"/>
        <dbReference type="Rhea" id="RHEA-COMP:20101"/>
        <dbReference type="ChEBI" id="CHEBI:15378"/>
        <dbReference type="ChEBI" id="CHEBI:30616"/>
        <dbReference type="ChEBI" id="CHEBI:46858"/>
        <dbReference type="ChEBI" id="CHEBI:61978"/>
        <dbReference type="ChEBI" id="CHEBI:456216"/>
        <dbReference type="EC" id="2.7.10.2"/>
    </reaction>
</comment>
<feature type="compositionally biased region" description="Low complexity" evidence="15">
    <location>
        <begin position="1"/>
        <end position="15"/>
    </location>
</feature>
<keyword evidence="3 9" id="KW-0547">Nucleotide-binding</keyword>
<evidence type="ECO:0000256" key="5">
    <source>
        <dbReference type="ARBA" id="ARBA00022840"/>
    </source>
</evidence>
<keyword evidence="4 9" id="KW-0418">Kinase</keyword>
<reference evidence="19 20" key="1">
    <citation type="journal article" date="2016" name="Genome Biol. Evol.">
        <title>Gene Family Evolution Reflects Adaptation to Soil Environmental Stressors in the Genome of the Collembolan Orchesella cincta.</title>
        <authorList>
            <person name="Faddeeva-Vakhrusheva A."/>
            <person name="Derks M.F."/>
            <person name="Anvar S.Y."/>
            <person name="Agamennone V."/>
            <person name="Suring W."/>
            <person name="Smit S."/>
            <person name="van Straalen N.M."/>
            <person name="Roelofs D."/>
        </authorList>
    </citation>
    <scope>NUCLEOTIDE SEQUENCE [LARGE SCALE GENOMIC DNA]</scope>
    <source>
        <tissue evidence="19">Mixed pool</tissue>
    </source>
</reference>
<dbReference type="EMBL" id="LJIJ01000479">
    <property type="protein sequence ID" value="ODM96999.1"/>
    <property type="molecule type" value="Genomic_DNA"/>
</dbReference>
<keyword evidence="12" id="KW-0727">SH2 domain</keyword>